<comment type="caution">
    <text evidence="1">The sequence shown here is derived from an EMBL/GenBank/DDBJ whole genome shotgun (WGS) entry which is preliminary data.</text>
</comment>
<dbReference type="OrthoDB" id="1372607at2"/>
<name>A0A434A050_9FLAO</name>
<organism evidence="1 2">
    <name type="scientific">Flavobacterium cupreum</name>
    <dbReference type="NCBI Taxonomy" id="2133766"/>
    <lineage>
        <taxon>Bacteria</taxon>
        <taxon>Pseudomonadati</taxon>
        <taxon>Bacteroidota</taxon>
        <taxon>Flavobacteriia</taxon>
        <taxon>Flavobacteriales</taxon>
        <taxon>Flavobacteriaceae</taxon>
        <taxon>Flavobacterium</taxon>
    </lineage>
</organism>
<gene>
    <name evidence="1" type="ORF">D0817_24665</name>
</gene>
<accession>A0A434A050</accession>
<dbReference type="EMBL" id="QWDM01000031">
    <property type="protein sequence ID" value="RUT67759.1"/>
    <property type="molecule type" value="Genomic_DNA"/>
</dbReference>
<reference evidence="2" key="1">
    <citation type="journal article" date="2019" name="Syst. Appl. Microbiol.">
        <title>Flavobacterium circumlabens sp. nov. and Flavobacterium cupreum sp. nov., two psychrotrophic species isolated from Antarctic environmental samples.</title>
        <authorList>
            <person name="Kralova S."/>
            <person name="Busse H.-J."/>
            <person name="Svec P."/>
            <person name="Maslanova I."/>
            <person name="Stankova E."/>
            <person name="Bartak M."/>
            <person name="Sedlacek I."/>
        </authorList>
    </citation>
    <scope>NUCLEOTIDE SEQUENCE [LARGE SCALE GENOMIC DNA]</scope>
    <source>
        <strain evidence="2">CCM 8825</strain>
    </source>
</reference>
<dbReference type="RefSeq" id="WP_127340933.1">
    <property type="nucleotide sequence ID" value="NZ_QWDM01000031.1"/>
</dbReference>
<sequence length="83" mass="9310">MINDNQKDTIISVLGKHYSPKIIEYLNKKKICNSNGNPFSSASIQKIVSGIQKNDIVELQIVNLVTAVKKRNEKTAKKLQTLL</sequence>
<dbReference type="AlphaFoldDB" id="A0A434A050"/>
<evidence type="ECO:0000313" key="1">
    <source>
        <dbReference type="EMBL" id="RUT67759.1"/>
    </source>
</evidence>
<keyword evidence="2" id="KW-1185">Reference proteome</keyword>
<dbReference type="Proteomes" id="UP000288102">
    <property type="component" value="Unassembled WGS sequence"/>
</dbReference>
<proteinExistence type="predicted"/>
<protein>
    <submittedName>
        <fullName evidence="1">Uncharacterized protein</fullName>
    </submittedName>
</protein>
<evidence type="ECO:0000313" key="2">
    <source>
        <dbReference type="Proteomes" id="UP000288102"/>
    </source>
</evidence>